<dbReference type="InterPro" id="IPR002641">
    <property type="entry name" value="PNPLA_dom"/>
</dbReference>
<evidence type="ECO:0000256" key="1">
    <source>
        <dbReference type="ARBA" id="ARBA00022801"/>
    </source>
</evidence>
<dbReference type="RefSeq" id="WP_259628977.1">
    <property type="nucleotide sequence ID" value="NZ_JANYMP010000033.1"/>
</dbReference>
<feature type="domain" description="PNPLA" evidence="5">
    <location>
        <begin position="16"/>
        <end position="184"/>
    </location>
</feature>
<dbReference type="InterPro" id="IPR016035">
    <property type="entry name" value="Acyl_Trfase/lysoPLipase"/>
</dbReference>
<gene>
    <name evidence="6" type="ORF">NZH93_42345</name>
</gene>
<keyword evidence="1 4" id="KW-0378">Hydrolase</keyword>
<dbReference type="PANTHER" id="PTHR14226:SF29">
    <property type="entry name" value="NEUROPATHY TARGET ESTERASE SWS"/>
    <property type="match status" value="1"/>
</dbReference>
<feature type="active site" description="Proton acceptor" evidence="4">
    <location>
        <position position="171"/>
    </location>
</feature>
<dbReference type="InterPro" id="IPR050301">
    <property type="entry name" value="NTE"/>
</dbReference>
<evidence type="ECO:0000256" key="3">
    <source>
        <dbReference type="ARBA" id="ARBA00023098"/>
    </source>
</evidence>
<evidence type="ECO:0000256" key="2">
    <source>
        <dbReference type="ARBA" id="ARBA00022963"/>
    </source>
</evidence>
<protein>
    <submittedName>
        <fullName evidence="6">Patatin-like phospholipase family protein</fullName>
    </submittedName>
</protein>
<keyword evidence="7" id="KW-1185">Reference proteome</keyword>
<comment type="caution">
    <text evidence="4">Lacks conserved residue(s) required for the propagation of feature annotation.</text>
</comment>
<dbReference type="SUPFAM" id="SSF52151">
    <property type="entry name" value="FabD/lysophospholipase-like"/>
    <property type="match status" value="1"/>
</dbReference>
<dbReference type="GO" id="GO:0016042">
    <property type="term" value="P:lipid catabolic process"/>
    <property type="evidence" value="ECO:0007669"/>
    <property type="project" value="UniProtKB-UniRule"/>
</dbReference>
<keyword evidence="3 4" id="KW-0443">Lipid metabolism</keyword>
<feature type="active site" description="Nucleophile" evidence="4">
    <location>
        <position position="49"/>
    </location>
</feature>
<dbReference type="AlphaFoldDB" id="A0A9X2VVR8"/>
<dbReference type="PANTHER" id="PTHR14226">
    <property type="entry name" value="NEUROPATHY TARGET ESTERASE/SWISS CHEESE D.MELANOGASTER"/>
    <property type="match status" value="1"/>
</dbReference>
<evidence type="ECO:0000313" key="6">
    <source>
        <dbReference type="EMBL" id="MCS7483521.1"/>
    </source>
</evidence>
<feature type="short sequence motif" description="DGA/G" evidence="4">
    <location>
        <begin position="171"/>
        <end position="173"/>
    </location>
</feature>
<sequence length="285" mass="30000">MTGGRTGSELPRPTAFVFGGGAASTAAQVGMLAAAEEAGLRPDLIVGTSAGALNGVLLADRPDSAVQRLTRVWTTCDRSTVIGDSRLRTVRNLLGGHHMFRNHRLARLFTEQVRARTFAELAVPFACVATDLDSGSAVVLRDGALVDALLATCAIPGVFPLVRMGRRHLADGGYVANVPVRQALDLGAASIVVFDGRPRIASRGAPRDVRDSIRAAFAATLNQQYDSDVAHARRHVPVLCPPGQAAEHVKGFDFSTVETMIVTARAAARDYFAGLGAFDASRSAG</sequence>
<comment type="caution">
    <text evidence="6">The sequence shown here is derived from an EMBL/GenBank/DDBJ whole genome shotgun (WGS) entry which is preliminary data.</text>
</comment>
<dbReference type="GO" id="GO:0016787">
    <property type="term" value="F:hydrolase activity"/>
    <property type="evidence" value="ECO:0007669"/>
    <property type="project" value="UniProtKB-UniRule"/>
</dbReference>
<dbReference type="EMBL" id="JANYMP010000033">
    <property type="protein sequence ID" value="MCS7483521.1"/>
    <property type="molecule type" value="Genomic_DNA"/>
</dbReference>
<dbReference type="Pfam" id="PF01734">
    <property type="entry name" value="Patatin"/>
    <property type="match status" value="1"/>
</dbReference>
<evidence type="ECO:0000256" key="4">
    <source>
        <dbReference type="PROSITE-ProRule" id="PRU01161"/>
    </source>
</evidence>
<organism evidence="6 7">
    <name type="scientific">Umezawaea endophytica</name>
    <dbReference type="NCBI Taxonomy" id="1654476"/>
    <lineage>
        <taxon>Bacteria</taxon>
        <taxon>Bacillati</taxon>
        <taxon>Actinomycetota</taxon>
        <taxon>Actinomycetes</taxon>
        <taxon>Pseudonocardiales</taxon>
        <taxon>Pseudonocardiaceae</taxon>
        <taxon>Umezawaea</taxon>
    </lineage>
</organism>
<keyword evidence="2 4" id="KW-0442">Lipid degradation</keyword>
<feature type="short sequence motif" description="GXSXG" evidence="4">
    <location>
        <begin position="47"/>
        <end position="51"/>
    </location>
</feature>
<proteinExistence type="predicted"/>
<dbReference type="PROSITE" id="PS51635">
    <property type="entry name" value="PNPLA"/>
    <property type="match status" value="1"/>
</dbReference>
<dbReference type="Proteomes" id="UP001141259">
    <property type="component" value="Unassembled WGS sequence"/>
</dbReference>
<accession>A0A9X2VVR8</accession>
<name>A0A9X2VVR8_9PSEU</name>
<dbReference type="Gene3D" id="3.40.1090.10">
    <property type="entry name" value="Cytosolic phospholipase A2 catalytic domain"/>
    <property type="match status" value="1"/>
</dbReference>
<evidence type="ECO:0000313" key="7">
    <source>
        <dbReference type="Proteomes" id="UP001141259"/>
    </source>
</evidence>
<reference evidence="6" key="1">
    <citation type="submission" date="2022-08" db="EMBL/GenBank/DDBJ databases">
        <authorList>
            <person name="Tistechok S."/>
            <person name="Samborskyy M."/>
            <person name="Roman I."/>
        </authorList>
    </citation>
    <scope>NUCLEOTIDE SEQUENCE</scope>
    <source>
        <strain evidence="6">DSM 103496</strain>
    </source>
</reference>
<evidence type="ECO:0000259" key="5">
    <source>
        <dbReference type="PROSITE" id="PS51635"/>
    </source>
</evidence>